<dbReference type="EMBL" id="JBHUEY010000006">
    <property type="protein sequence ID" value="MFD1785076.1"/>
    <property type="molecule type" value="Genomic_DNA"/>
</dbReference>
<sequence>MTAPFIRAARADELPKLPEIERSAAALFEGAGQPMDVLTNVTPGEVWAPRQAAGTVWVADDGSGEPVGFLAAEVFKDELHVWELDVRHDFQGRGLGRRLMAHAMEWAQARGLARLTLTTFRDIPWNAPFYASLGFVETAGEELSVRLAEVLSLEASKGLNPAERCAMVLELSGAPWAHRIGGA</sequence>
<protein>
    <submittedName>
        <fullName evidence="4">GNAT family N-acetyltransferase</fullName>
    </submittedName>
</protein>
<reference evidence="5" key="1">
    <citation type="journal article" date="2019" name="Int. J. Syst. Evol. Microbiol.">
        <title>The Global Catalogue of Microorganisms (GCM) 10K type strain sequencing project: providing services to taxonomists for standard genome sequencing and annotation.</title>
        <authorList>
            <consortium name="The Broad Institute Genomics Platform"/>
            <consortium name="The Broad Institute Genome Sequencing Center for Infectious Disease"/>
            <person name="Wu L."/>
            <person name="Ma J."/>
        </authorList>
    </citation>
    <scope>NUCLEOTIDE SEQUENCE [LARGE SCALE GENOMIC DNA]</scope>
    <source>
        <strain evidence="5">DFY28</strain>
    </source>
</reference>
<evidence type="ECO:0000313" key="5">
    <source>
        <dbReference type="Proteomes" id="UP001597237"/>
    </source>
</evidence>
<dbReference type="InterPro" id="IPR016181">
    <property type="entry name" value="Acyl_CoA_acyltransferase"/>
</dbReference>
<dbReference type="RefSeq" id="WP_377282031.1">
    <property type="nucleotide sequence ID" value="NZ_JBHRSI010000005.1"/>
</dbReference>
<dbReference type="CDD" id="cd04301">
    <property type="entry name" value="NAT_SF"/>
    <property type="match status" value="1"/>
</dbReference>
<accession>A0ABW4N4U3</accession>
<organism evidence="4 5">
    <name type="scientific">Phenylobacterium terrae</name>
    <dbReference type="NCBI Taxonomy" id="2665495"/>
    <lineage>
        <taxon>Bacteria</taxon>
        <taxon>Pseudomonadati</taxon>
        <taxon>Pseudomonadota</taxon>
        <taxon>Alphaproteobacteria</taxon>
        <taxon>Caulobacterales</taxon>
        <taxon>Caulobacteraceae</taxon>
        <taxon>Phenylobacterium</taxon>
    </lineage>
</organism>
<dbReference type="Pfam" id="PF00583">
    <property type="entry name" value="Acetyltransf_1"/>
    <property type="match status" value="1"/>
</dbReference>
<dbReference type="PANTHER" id="PTHR43800:SF1">
    <property type="entry name" value="PEPTIDYL-LYSINE N-ACETYLTRANSFERASE YJAB"/>
    <property type="match status" value="1"/>
</dbReference>
<evidence type="ECO:0000259" key="3">
    <source>
        <dbReference type="PROSITE" id="PS51186"/>
    </source>
</evidence>
<name>A0ABW4N4U3_9CAUL</name>
<dbReference type="Proteomes" id="UP001597237">
    <property type="component" value="Unassembled WGS sequence"/>
</dbReference>
<dbReference type="SUPFAM" id="SSF55729">
    <property type="entry name" value="Acyl-CoA N-acyltransferases (Nat)"/>
    <property type="match status" value="1"/>
</dbReference>
<proteinExistence type="predicted"/>
<evidence type="ECO:0000256" key="1">
    <source>
        <dbReference type="ARBA" id="ARBA00022679"/>
    </source>
</evidence>
<dbReference type="InterPro" id="IPR000182">
    <property type="entry name" value="GNAT_dom"/>
</dbReference>
<evidence type="ECO:0000256" key="2">
    <source>
        <dbReference type="ARBA" id="ARBA00023315"/>
    </source>
</evidence>
<dbReference type="PROSITE" id="PS51186">
    <property type="entry name" value="GNAT"/>
    <property type="match status" value="1"/>
</dbReference>
<feature type="domain" description="N-acetyltransferase" evidence="3">
    <location>
        <begin position="4"/>
        <end position="160"/>
    </location>
</feature>
<comment type="caution">
    <text evidence="4">The sequence shown here is derived from an EMBL/GenBank/DDBJ whole genome shotgun (WGS) entry which is preliminary data.</text>
</comment>
<keyword evidence="2" id="KW-0012">Acyltransferase</keyword>
<dbReference type="Gene3D" id="3.40.630.30">
    <property type="match status" value="1"/>
</dbReference>
<dbReference type="PANTHER" id="PTHR43800">
    <property type="entry name" value="PEPTIDYL-LYSINE N-ACETYLTRANSFERASE YJAB"/>
    <property type="match status" value="1"/>
</dbReference>
<evidence type="ECO:0000313" key="4">
    <source>
        <dbReference type="EMBL" id="MFD1785076.1"/>
    </source>
</evidence>
<gene>
    <name evidence="4" type="ORF">ACFSC0_16860</name>
</gene>
<keyword evidence="1" id="KW-0808">Transferase</keyword>
<keyword evidence="5" id="KW-1185">Reference proteome</keyword>